<organism evidence="2 3">
    <name type="scientific">Piscinibacter sakaiensis</name>
    <name type="common">Ideonella sakaiensis</name>
    <dbReference type="NCBI Taxonomy" id="1547922"/>
    <lineage>
        <taxon>Bacteria</taxon>
        <taxon>Pseudomonadati</taxon>
        <taxon>Pseudomonadota</taxon>
        <taxon>Betaproteobacteria</taxon>
        <taxon>Burkholderiales</taxon>
        <taxon>Sphaerotilaceae</taxon>
        <taxon>Piscinibacter</taxon>
    </lineage>
</organism>
<dbReference type="RefSeq" id="WP_054019596.1">
    <property type="nucleotide sequence ID" value="NZ_BBYR01000024.1"/>
</dbReference>
<dbReference type="EMBL" id="BBYR01000024">
    <property type="protein sequence ID" value="GAP35545.1"/>
    <property type="molecule type" value="Genomic_DNA"/>
</dbReference>
<reference evidence="2 3" key="2">
    <citation type="journal article" date="2016" name="Science">
        <title>A bacterium that degrades and assimilates poly(ethylene terephthalate).</title>
        <authorList>
            <person name="Yoshida S."/>
            <person name="Hiraga K."/>
            <person name="Takehana T."/>
            <person name="Taniguchi I."/>
            <person name="Yamaji H."/>
            <person name="Maeda Y."/>
            <person name="Toyohara K."/>
            <person name="Miyamoto K."/>
            <person name="Kimura Y."/>
            <person name="Oda K."/>
        </authorList>
    </citation>
    <scope>NUCLEOTIDE SEQUENCE [LARGE SCALE GENOMIC DNA]</scope>
    <source>
        <strain evidence="3">NBRC 110686 / TISTR 2288 / 201-F6</strain>
    </source>
</reference>
<reference evidence="3" key="1">
    <citation type="submission" date="2015-07" db="EMBL/GenBank/DDBJ databases">
        <title>Discovery of a poly(ethylene terephthalate assimilation.</title>
        <authorList>
            <person name="Yoshida S."/>
            <person name="Hiraga K."/>
            <person name="Takehana T."/>
            <person name="Taniguchi I."/>
            <person name="Yamaji H."/>
            <person name="Maeda Y."/>
            <person name="Toyohara K."/>
            <person name="Miyamoto K."/>
            <person name="Kimura Y."/>
            <person name="Oda K."/>
        </authorList>
    </citation>
    <scope>NUCLEOTIDE SEQUENCE [LARGE SCALE GENOMIC DNA]</scope>
    <source>
        <strain evidence="3">NBRC 110686 / TISTR 2288 / 201-F6</strain>
    </source>
</reference>
<evidence type="ECO:0000313" key="2">
    <source>
        <dbReference type="EMBL" id="GAP35545.1"/>
    </source>
</evidence>
<feature type="compositionally biased region" description="Low complexity" evidence="1">
    <location>
        <begin position="585"/>
        <end position="598"/>
    </location>
</feature>
<feature type="compositionally biased region" description="Pro residues" evidence="1">
    <location>
        <begin position="100"/>
        <end position="110"/>
    </location>
</feature>
<feature type="region of interest" description="Disordered" evidence="1">
    <location>
        <begin position="535"/>
        <end position="629"/>
    </location>
</feature>
<evidence type="ECO:0000256" key="1">
    <source>
        <dbReference type="SAM" id="MobiDB-lite"/>
    </source>
</evidence>
<keyword evidence="3" id="KW-1185">Reference proteome</keyword>
<gene>
    <name evidence="2" type="ORF">ISF6_1318</name>
</gene>
<feature type="compositionally biased region" description="Low complexity" evidence="1">
    <location>
        <begin position="353"/>
        <end position="363"/>
    </location>
</feature>
<evidence type="ECO:0000313" key="3">
    <source>
        <dbReference type="Proteomes" id="UP000037660"/>
    </source>
</evidence>
<protein>
    <submittedName>
        <fullName evidence="2">Uncharacterized protein</fullName>
    </submittedName>
</protein>
<sequence length="763" mass="76614">MDIGDPDDIPATRKRLPSLAELGAFDGPGAATPAPVRRPASAGTLATDTAPDAGRRASAEVDRSREAAGGSEPAAEALPGPAPAPALARAPLPASGPGAGPAPGPGPAPAAPDTGPAPTEPPAQPPGTAGVRELSPERLRQALAQADPDTRRKLLKLFAGSQAVQRVAGAAGAPPSLVMTRPRRPTAPGPATGPGPGRAAAPARASRFGELDVGERLRPPRGAEPVTPPPPATGEAAGPAPAPLRSTTEFVAAHVPVRPDAAFTPAGPGKPFGRPMAEPGAGLRGAGRAAAAAASDEPLLRIDEQTELLDALPTGGPSGRAARPGAAAAPPAAPGTDPAAEARRADMQSRLDAALQAEQAAQAEKARRAARAAAAAAPGSDEDRLQPAPPRAQFPTYDPERHGEDVHSVAARRKDGPVEGHFPAPRQPPREPPAPPERERSPRGTGGDAAAAPAFAPRYRHPDGREMSPEENLAEQALQAQRCEETLGTLARDGVNGLLLSPRDLDAAVAAGVLGAEAALTLWRTWSALRPVVHVIDDDPPEGTTPRGRAGDRSDEPGPSAADADDDPREDGGPGSVRDGGPQAGDGPAAPADTASAAPPAPPVAREPAGRPAGPARADPPVDPVAPPALAAAGAPAAAASAVASTAPPPATPTAPESGRAAAPEPLRSTSALAADPPGPRPPQVPAAGDLPSSLLDVSPAGTRRASLPAPPSPARRTGPRRWRGGLRTLFRLFVLYCVLSTSVQALTAAWLRWGHLWPGLGG</sequence>
<comment type="caution">
    <text evidence="2">The sequence shown here is derived from an EMBL/GenBank/DDBJ whole genome shotgun (WGS) entry which is preliminary data.</text>
</comment>
<feature type="compositionally biased region" description="Basic and acidic residues" evidence="1">
    <location>
        <begin position="207"/>
        <end position="218"/>
    </location>
</feature>
<feature type="region of interest" description="Disordered" evidence="1">
    <location>
        <begin position="641"/>
        <end position="721"/>
    </location>
</feature>
<feature type="compositionally biased region" description="Basic and acidic residues" evidence="1">
    <location>
        <begin position="53"/>
        <end position="66"/>
    </location>
</feature>
<feature type="compositionally biased region" description="Basic and acidic residues" evidence="1">
    <location>
        <begin position="398"/>
        <end position="418"/>
    </location>
</feature>
<feature type="compositionally biased region" description="Low complexity" evidence="1">
    <location>
        <begin position="313"/>
        <end position="339"/>
    </location>
</feature>
<feature type="compositionally biased region" description="Low complexity" evidence="1">
    <location>
        <begin position="159"/>
        <end position="173"/>
    </location>
</feature>
<proteinExistence type="predicted"/>
<dbReference type="STRING" id="1547922.ISF6_1318"/>
<name>A0A0K8P043_PISS1</name>
<feature type="compositionally biased region" description="Basic and acidic residues" evidence="1">
    <location>
        <begin position="340"/>
        <end position="349"/>
    </location>
</feature>
<feature type="compositionally biased region" description="Pro residues" evidence="1">
    <location>
        <begin position="425"/>
        <end position="435"/>
    </location>
</feature>
<feature type="region of interest" description="Disordered" evidence="1">
    <location>
        <begin position="1"/>
        <end position="480"/>
    </location>
</feature>
<dbReference type="Proteomes" id="UP000037660">
    <property type="component" value="Unassembled WGS sequence"/>
</dbReference>
<feature type="compositionally biased region" description="Low complexity" evidence="1">
    <location>
        <begin position="67"/>
        <end position="96"/>
    </location>
</feature>
<dbReference type="AlphaFoldDB" id="A0A0K8P043"/>
<accession>A0A0K8P043</accession>
<feature type="compositionally biased region" description="Low complexity" evidence="1">
    <location>
        <begin position="606"/>
        <end position="619"/>
    </location>
</feature>